<dbReference type="PANTHER" id="PTHR46922:SF4">
    <property type="entry name" value="DHHA1 DOMAIN PROTEIN"/>
    <property type="match status" value="1"/>
</dbReference>
<dbReference type="InterPro" id="IPR003156">
    <property type="entry name" value="DHHA1_dom"/>
</dbReference>
<accession>A0A240UC70</accession>
<dbReference type="Gene3D" id="3.10.310.30">
    <property type="match status" value="1"/>
</dbReference>
<gene>
    <name evidence="2" type="ORF">CBP36_06890</name>
</gene>
<dbReference type="Proteomes" id="UP000194440">
    <property type="component" value="Chromosome"/>
</dbReference>
<feature type="domain" description="DHHA1" evidence="1">
    <location>
        <begin position="232"/>
        <end position="300"/>
    </location>
</feature>
<keyword evidence="3" id="KW-1185">Reference proteome</keyword>
<reference evidence="2" key="1">
    <citation type="submission" date="2017-05" db="EMBL/GenBank/DDBJ databases">
        <title>Polyphasic characterization of four soil-derived phenanthrene-degrading Acidovorax strains and proposal of Acidovorax phenanthrenivorans sp. nov.</title>
        <authorList>
            <person name="Singleton D."/>
            <person name="Lee J."/>
            <person name="Dickey A.N."/>
            <person name="Stroud A."/>
            <person name="Scholl E.H."/>
            <person name="Wright F.A."/>
            <person name="Aitken M.D."/>
        </authorList>
    </citation>
    <scope>NUCLEOTIDE SEQUENCE</scope>
    <source>
        <strain evidence="2">P4</strain>
    </source>
</reference>
<dbReference type="EMBL" id="CP021366">
    <property type="protein sequence ID" value="ART58620.1"/>
    <property type="molecule type" value="Genomic_DNA"/>
</dbReference>
<dbReference type="InterPro" id="IPR038763">
    <property type="entry name" value="DHH_sf"/>
</dbReference>
<organism evidence="2 3">
    <name type="scientific">Acidovorax carolinensis</name>
    <dbReference type="NCBI Taxonomy" id="553814"/>
    <lineage>
        <taxon>Bacteria</taxon>
        <taxon>Pseudomonadati</taxon>
        <taxon>Pseudomonadota</taxon>
        <taxon>Betaproteobacteria</taxon>
        <taxon>Burkholderiales</taxon>
        <taxon>Comamonadaceae</taxon>
        <taxon>Acidovorax</taxon>
    </lineage>
</organism>
<dbReference type="GO" id="GO:0003676">
    <property type="term" value="F:nucleic acid binding"/>
    <property type="evidence" value="ECO:0007669"/>
    <property type="project" value="InterPro"/>
</dbReference>
<dbReference type="OrthoDB" id="10630at2"/>
<dbReference type="PANTHER" id="PTHR46922">
    <property type="entry name" value="DHHA1 DOMAIN PROTEIN"/>
    <property type="match status" value="1"/>
</dbReference>
<dbReference type="Pfam" id="PF02272">
    <property type="entry name" value="DHHA1"/>
    <property type="match status" value="1"/>
</dbReference>
<proteinExistence type="predicted"/>
<evidence type="ECO:0000259" key="1">
    <source>
        <dbReference type="Pfam" id="PF02272"/>
    </source>
</evidence>
<dbReference type="AlphaFoldDB" id="A0A240UC70"/>
<name>A0A240UC70_9BURK</name>
<dbReference type="RefSeq" id="WP_086926973.1">
    <property type="nucleotide sequence ID" value="NZ_CP021366.1"/>
</dbReference>
<sequence length="316" mass="34059">MTKKTILPLQLLVAPDKNDPAPLILYHGRNCPDGFGAALAAWLYYGDSAQYLGLDHGDVKTVDDLPPVAGRTVYVLDFSFSADILQAIDQSAAKLVMLDHHKSAAEKLTGFACRCGVVHFDMSKSGSRLAWEFFHPGQPVPALLQYIEDRDIWKWEFPESAGFLSALDMEPQEFARWQEIAAFTPGQLTAFMARGAAMDEKYRKLAGDIAEGAQPLVFNGIEGLMVNAPGMFHSLVGDLLSAKTGTFALMWSAGAQGVKVGLRAQRNFDCIALAESMGGGGHAQACGFKMGTERLAELLSGVFNAQPAAADQECAP</sequence>
<evidence type="ECO:0000313" key="2">
    <source>
        <dbReference type="EMBL" id="ART58620.1"/>
    </source>
</evidence>
<dbReference type="KEGG" id="acip:CBP36_06890"/>
<evidence type="ECO:0000313" key="3">
    <source>
        <dbReference type="Proteomes" id="UP000194440"/>
    </source>
</evidence>
<protein>
    <submittedName>
        <fullName evidence="2">Phosphoesterase</fullName>
    </submittedName>
</protein>
<dbReference type="SUPFAM" id="SSF64182">
    <property type="entry name" value="DHH phosphoesterases"/>
    <property type="match status" value="1"/>
</dbReference>